<name>A0A1E3RZZ6_9MYCO</name>
<keyword evidence="1" id="KW-0732">Signal</keyword>
<dbReference type="NCBIfam" id="TIGR04529">
    <property type="entry name" value="MTB_hemophore"/>
    <property type="match status" value="1"/>
</dbReference>
<sequence length="131" mass="13219">MTMHNISGKNAALGLLMSSVVGGLAATTIALPTAAAQPQCTAAGLSTALGTVSTATGDYLASHSGANDVVTNAGAMPPGEGENAIRAYFVAHPQEWADLQAIAAPLRTLRQQCNVDVAPAQIARLFDAMAS</sequence>
<feature type="chain" id="PRO_5038375239" description="Haemophore haem-binding domain-containing protein" evidence="1">
    <location>
        <begin position="26"/>
        <end position="131"/>
    </location>
</feature>
<dbReference type="Pfam" id="PF16525">
    <property type="entry name" value="MHB"/>
    <property type="match status" value="1"/>
</dbReference>
<feature type="signal peptide" evidence="1">
    <location>
        <begin position="1"/>
        <end position="25"/>
    </location>
</feature>
<dbReference type="Gene3D" id="1.20.20.20">
    <property type="entry name" value="Haemophore, haem-binding domain"/>
    <property type="match status" value="1"/>
</dbReference>
<accession>A0A1E3RZZ6</accession>
<proteinExistence type="predicted"/>
<evidence type="ECO:0000256" key="1">
    <source>
        <dbReference type="SAM" id="SignalP"/>
    </source>
</evidence>
<protein>
    <recommendedName>
        <fullName evidence="2">Haemophore haem-binding domain-containing protein</fullName>
    </recommendedName>
</protein>
<dbReference type="Proteomes" id="UP000094243">
    <property type="component" value="Unassembled WGS sequence"/>
</dbReference>
<organism evidence="3 4">
    <name type="scientific">Mycolicibacterium holsaticum</name>
    <dbReference type="NCBI Taxonomy" id="152142"/>
    <lineage>
        <taxon>Bacteria</taxon>
        <taxon>Bacillati</taxon>
        <taxon>Actinomycetota</taxon>
        <taxon>Actinomycetes</taxon>
        <taxon>Mycobacteriales</taxon>
        <taxon>Mycobacteriaceae</taxon>
        <taxon>Mycolicibacterium</taxon>
    </lineage>
</organism>
<dbReference type="AlphaFoldDB" id="A0A1E3RZZ6"/>
<comment type="caution">
    <text evidence="3">The sequence shown here is derived from an EMBL/GenBank/DDBJ whole genome shotgun (WGS) entry which is preliminary data.</text>
</comment>
<evidence type="ECO:0000313" key="3">
    <source>
        <dbReference type="EMBL" id="ODQ95428.1"/>
    </source>
</evidence>
<evidence type="ECO:0000259" key="2">
    <source>
        <dbReference type="Pfam" id="PF16525"/>
    </source>
</evidence>
<dbReference type="InterPro" id="IPR038378">
    <property type="entry name" value="MHB_sf"/>
</dbReference>
<reference evidence="4" key="1">
    <citation type="submission" date="2016-09" db="EMBL/GenBank/DDBJ databases">
        <authorList>
            <person name="Greninger A.L."/>
            <person name="Jerome K.R."/>
            <person name="Mcnair B."/>
            <person name="Wallis C."/>
            <person name="Fang F."/>
        </authorList>
    </citation>
    <scope>NUCLEOTIDE SEQUENCE [LARGE SCALE GENOMIC DNA]</scope>
    <source>
        <strain evidence="4">M7</strain>
    </source>
</reference>
<dbReference type="OrthoDB" id="4737725at2"/>
<dbReference type="EMBL" id="MIGZ01000018">
    <property type="protein sequence ID" value="ODQ95428.1"/>
    <property type="molecule type" value="Genomic_DNA"/>
</dbReference>
<evidence type="ECO:0000313" key="4">
    <source>
        <dbReference type="Proteomes" id="UP000094243"/>
    </source>
</evidence>
<feature type="domain" description="Haemophore haem-binding" evidence="2">
    <location>
        <begin position="38"/>
        <end position="114"/>
    </location>
</feature>
<dbReference type="GO" id="GO:0020037">
    <property type="term" value="F:heme binding"/>
    <property type="evidence" value="ECO:0007669"/>
    <property type="project" value="InterPro"/>
</dbReference>
<keyword evidence="4" id="KW-1185">Reference proteome</keyword>
<gene>
    <name evidence="3" type="ORF">BHQ17_04920</name>
</gene>
<dbReference type="InterPro" id="IPR032407">
    <property type="entry name" value="MHB"/>
</dbReference>